<dbReference type="PANTHER" id="PTHR44154">
    <property type="entry name" value="QUINONE OXIDOREDUCTASE"/>
    <property type="match status" value="1"/>
</dbReference>
<dbReference type="InterPro" id="IPR011032">
    <property type="entry name" value="GroES-like_sf"/>
</dbReference>
<dbReference type="GO" id="GO:0016491">
    <property type="term" value="F:oxidoreductase activity"/>
    <property type="evidence" value="ECO:0007669"/>
    <property type="project" value="InterPro"/>
</dbReference>
<sequence>MASVIPKTMRAAVVHQPGPPSVLTLSNIPTPTPTSSQLLLHIKAFGLNRSELFTRQGHSPVSAVQFPRVLGIEAVGLCARDPSGTYSPGTPLAVCMGNMGRGYDGGYAEYCCVPVANVRPLYAQVAPGQEPPATTLPWEVLGAMPEMLQTAWGSVAKALKVAKGEKVLIRGGSTSVGLAAAGICKAAGAHVLATTRKGDEKTRKLLEGYGVDEVVVDNGKVSEQLGEEGKVDKCLELIGTVTLRDSLKCVRKGGVCCMTGIVGNSWAMENFEPMGDIPPGTYLTGYSGSTLEFMEMPLQEMIKLVEDGKMKIPIGRVFKLEQIVEAHELMEKNQMQGKGVVLTD</sequence>
<proteinExistence type="predicted"/>
<dbReference type="EMBL" id="KB822718">
    <property type="protein sequence ID" value="ETN43486.1"/>
    <property type="molecule type" value="Genomic_DNA"/>
</dbReference>
<dbReference type="SUPFAM" id="SSF50129">
    <property type="entry name" value="GroES-like"/>
    <property type="match status" value="1"/>
</dbReference>
<dbReference type="HOGENOM" id="CLU_026673_3_4_1"/>
<evidence type="ECO:0000259" key="2">
    <source>
        <dbReference type="SMART" id="SM00829"/>
    </source>
</evidence>
<dbReference type="RefSeq" id="XP_008715222.1">
    <property type="nucleotide sequence ID" value="XM_008717000.1"/>
</dbReference>
<keyword evidence="1" id="KW-0521">NADP</keyword>
<dbReference type="InterPro" id="IPR036291">
    <property type="entry name" value="NAD(P)-bd_dom_sf"/>
</dbReference>
<name>W2S463_CYPE1</name>
<dbReference type="InterPro" id="IPR020843">
    <property type="entry name" value="ER"/>
</dbReference>
<dbReference type="Proteomes" id="UP000030752">
    <property type="component" value="Unassembled WGS sequence"/>
</dbReference>
<evidence type="ECO:0000313" key="4">
    <source>
        <dbReference type="Proteomes" id="UP000030752"/>
    </source>
</evidence>
<dbReference type="SUPFAM" id="SSF51735">
    <property type="entry name" value="NAD(P)-binding Rossmann-fold domains"/>
    <property type="match status" value="1"/>
</dbReference>
<dbReference type="Pfam" id="PF13602">
    <property type="entry name" value="ADH_zinc_N_2"/>
    <property type="match status" value="1"/>
</dbReference>
<dbReference type="STRING" id="1220924.W2S463"/>
<dbReference type="Gene3D" id="3.40.50.720">
    <property type="entry name" value="NAD(P)-binding Rossmann-like Domain"/>
    <property type="match status" value="1"/>
</dbReference>
<dbReference type="VEuPathDB" id="FungiDB:HMPREF1541_02645"/>
<organism evidence="3 4">
    <name type="scientific">Cyphellophora europaea (strain CBS 101466)</name>
    <name type="common">Phialophora europaea</name>
    <dbReference type="NCBI Taxonomy" id="1220924"/>
    <lineage>
        <taxon>Eukaryota</taxon>
        <taxon>Fungi</taxon>
        <taxon>Dikarya</taxon>
        <taxon>Ascomycota</taxon>
        <taxon>Pezizomycotina</taxon>
        <taxon>Eurotiomycetes</taxon>
        <taxon>Chaetothyriomycetidae</taxon>
        <taxon>Chaetothyriales</taxon>
        <taxon>Cyphellophoraceae</taxon>
        <taxon>Cyphellophora</taxon>
    </lineage>
</organism>
<feature type="domain" description="Enoyl reductase (ER)" evidence="2">
    <location>
        <begin position="18"/>
        <end position="341"/>
    </location>
</feature>
<dbReference type="SMART" id="SM00829">
    <property type="entry name" value="PKS_ER"/>
    <property type="match status" value="1"/>
</dbReference>
<protein>
    <recommendedName>
        <fullName evidence="2">Enoyl reductase (ER) domain-containing protein</fullName>
    </recommendedName>
</protein>
<dbReference type="Gene3D" id="3.90.180.10">
    <property type="entry name" value="Medium-chain alcohol dehydrogenases, catalytic domain"/>
    <property type="match status" value="1"/>
</dbReference>
<reference evidence="3 4" key="1">
    <citation type="submission" date="2013-03" db="EMBL/GenBank/DDBJ databases">
        <title>The Genome Sequence of Phialophora europaea CBS 101466.</title>
        <authorList>
            <consortium name="The Broad Institute Genomics Platform"/>
            <person name="Cuomo C."/>
            <person name="de Hoog S."/>
            <person name="Gorbushina A."/>
            <person name="Walker B."/>
            <person name="Young S.K."/>
            <person name="Zeng Q."/>
            <person name="Gargeya S."/>
            <person name="Fitzgerald M."/>
            <person name="Haas B."/>
            <person name="Abouelleil A."/>
            <person name="Allen A.W."/>
            <person name="Alvarado L."/>
            <person name="Arachchi H.M."/>
            <person name="Berlin A.M."/>
            <person name="Chapman S.B."/>
            <person name="Gainer-Dewar J."/>
            <person name="Goldberg J."/>
            <person name="Griggs A."/>
            <person name="Gujja S."/>
            <person name="Hansen M."/>
            <person name="Howarth C."/>
            <person name="Imamovic A."/>
            <person name="Ireland A."/>
            <person name="Larimer J."/>
            <person name="McCowan C."/>
            <person name="Murphy C."/>
            <person name="Pearson M."/>
            <person name="Poon T.W."/>
            <person name="Priest M."/>
            <person name="Roberts A."/>
            <person name="Saif S."/>
            <person name="Shea T."/>
            <person name="Sisk P."/>
            <person name="Sykes S."/>
            <person name="Wortman J."/>
            <person name="Nusbaum C."/>
            <person name="Birren B."/>
        </authorList>
    </citation>
    <scope>NUCLEOTIDE SEQUENCE [LARGE SCALE GENOMIC DNA]</scope>
    <source>
        <strain evidence="3 4">CBS 101466</strain>
    </source>
</reference>
<dbReference type="OrthoDB" id="203908at2759"/>
<dbReference type="InterPro" id="IPR013154">
    <property type="entry name" value="ADH-like_N"/>
</dbReference>
<dbReference type="PANTHER" id="PTHR44154:SF1">
    <property type="entry name" value="QUINONE OXIDOREDUCTASE"/>
    <property type="match status" value="1"/>
</dbReference>
<dbReference type="eggNOG" id="KOG1198">
    <property type="taxonomic scope" value="Eukaryota"/>
</dbReference>
<dbReference type="InterPro" id="IPR051603">
    <property type="entry name" value="Zinc-ADH_QOR/CCCR"/>
</dbReference>
<accession>W2S463</accession>
<evidence type="ECO:0000313" key="3">
    <source>
        <dbReference type="EMBL" id="ETN43486.1"/>
    </source>
</evidence>
<dbReference type="Pfam" id="PF08240">
    <property type="entry name" value="ADH_N"/>
    <property type="match status" value="1"/>
</dbReference>
<dbReference type="GeneID" id="19969984"/>
<evidence type="ECO:0000256" key="1">
    <source>
        <dbReference type="ARBA" id="ARBA00022857"/>
    </source>
</evidence>
<keyword evidence="4" id="KW-1185">Reference proteome</keyword>
<gene>
    <name evidence="3" type="ORF">HMPREF1541_02645</name>
</gene>
<dbReference type="InParanoid" id="W2S463"/>
<dbReference type="AlphaFoldDB" id="W2S463"/>